<dbReference type="Pfam" id="PF21315">
    <property type="entry name" value="FAN1_HTH"/>
    <property type="match status" value="1"/>
</dbReference>
<evidence type="ECO:0000313" key="13">
    <source>
        <dbReference type="Proteomes" id="UP000006764"/>
    </source>
</evidence>
<dbReference type="Gene3D" id="3.40.1350.10">
    <property type="match status" value="1"/>
</dbReference>
<accession>A0A0B4XMA0</accession>
<dbReference type="GO" id="GO:0036297">
    <property type="term" value="P:interstrand cross-link repair"/>
    <property type="evidence" value="ECO:0007669"/>
    <property type="project" value="InterPro"/>
</dbReference>
<name>A0A0B4XMA0_9GAMM</name>
<dbReference type="GO" id="GO:0046872">
    <property type="term" value="F:metal ion binding"/>
    <property type="evidence" value="ECO:0007669"/>
    <property type="project" value="UniProtKB-KW"/>
</dbReference>
<reference evidence="12 13" key="1">
    <citation type="journal article" date="2012" name="J. Bacteriol.">
        <title>Genome sequence of an alkane-degrading bacterium, Alcanivorax pacificus type strain W11-5, isolated from deep sea sediment.</title>
        <authorList>
            <person name="Lai Q."/>
            <person name="Shao Z."/>
        </authorList>
    </citation>
    <scope>NUCLEOTIDE SEQUENCE [LARGE SCALE GENOMIC DNA]</scope>
    <source>
        <strain evidence="12 13">W11-5</strain>
    </source>
</reference>
<dbReference type="OrthoDB" id="9803913at2"/>
<keyword evidence="8" id="KW-0378">Hydrolase</keyword>
<dbReference type="KEGG" id="apac:S7S_15085"/>
<keyword evidence="7" id="KW-0479">Metal-binding</keyword>
<comment type="similarity">
    <text evidence="4">Belongs to the FAN1 family.</text>
</comment>
<evidence type="ECO:0000256" key="6">
    <source>
        <dbReference type="ARBA" id="ARBA00022722"/>
    </source>
</evidence>
<dbReference type="Proteomes" id="UP000006764">
    <property type="component" value="Chromosome"/>
</dbReference>
<organism evidence="12 13">
    <name type="scientific">Isoalcanivorax pacificus W11-5</name>
    <dbReference type="NCBI Taxonomy" id="391936"/>
    <lineage>
        <taxon>Bacteria</taxon>
        <taxon>Pseudomonadati</taxon>
        <taxon>Pseudomonadota</taxon>
        <taxon>Gammaproteobacteria</taxon>
        <taxon>Oceanospirillales</taxon>
        <taxon>Alcanivoracaceae</taxon>
        <taxon>Isoalcanivorax</taxon>
    </lineage>
</organism>
<proteinExistence type="inferred from homology"/>
<dbReference type="EMBL" id="CP004387">
    <property type="protein sequence ID" value="AJD49429.1"/>
    <property type="molecule type" value="Genomic_DNA"/>
</dbReference>
<keyword evidence="13" id="KW-1185">Reference proteome</keyword>
<dbReference type="Pfam" id="PF18081">
    <property type="entry name" value="FANC_SAP"/>
    <property type="match status" value="1"/>
</dbReference>
<dbReference type="InterPro" id="IPR011856">
    <property type="entry name" value="tRNA_endonuc-like_dom_sf"/>
</dbReference>
<evidence type="ECO:0000256" key="5">
    <source>
        <dbReference type="ARBA" id="ARBA00012029"/>
    </source>
</evidence>
<dbReference type="GO" id="GO:0003676">
    <property type="term" value="F:nucleic acid binding"/>
    <property type="evidence" value="ECO:0007669"/>
    <property type="project" value="InterPro"/>
</dbReference>
<dbReference type="EC" id="3.1.4.1" evidence="5"/>
<evidence type="ECO:0000256" key="4">
    <source>
        <dbReference type="ARBA" id="ARBA00005533"/>
    </source>
</evidence>
<dbReference type="InterPro" id="IPR040603">
    <property type="entry name" value="FAN1_SAP_bact"/>
</dbReference>
<dbReference type="AlphaFoldDB" id="A0A0B4XMA0"/>
<dbReference type="PANTHER" id="PTHR15749:SF4">
    <property type="entry name" value="FANCONI-ASSOCIATED NUCLEASE 1"/>
    <property type="match status" value="1"/>
</dbReference>
<feature type="domain" description="VRR-NUC" evidence="11">
    <location>
        <begin position="445"/>
        <end position="559"/>
    </location>
</feature>
<dbReference type="InterPro" id="IPR033315">
    <property type="entry name" value="Fan1-like"/>
</dbReference>
<evidence type="ECO:0000256" key="7">
    <source>
        <dbReference type="ARBA" id="ARBA00022723"/>
    </source>
</evidence>
<protein>
    <recommendedName>
        <fullName evidence="5">phosphodiesterase I</fullName>
        <ecNumber evidence="5">3.1.4.1</ecNumber>
    </recommendedName>
</protein>
<gene>
    <name evidence="12" type="ORF">S7S_15085</name>
</gene>
<evidence type="ECO:0000256" key="9">
    <source>
        <dbReference type="ARBA" id="ARBA00022842"/>
    </source>
</evidence>
<dbReference type="STRING" id="391936.S7S_15085"/>
<dbReference type="PANTHER" id="PTHR15749">
    <property type="entry name" value="FANCONI-ASSOCIATED NUCLEASE 1"/>
    <property type="match status" value="1"/>
</dbReference>
<comment type="catalytic activity">
    <reaction evidence="1">
        <text>Hydrolytically removes 5'-nucleotides successively from the 3'-hydroxy termini of 3'-hydroxy-terminated oligonucleotides.</text>
        <dbReference type="EC" id="3.1.4.1"/>
    </reaction>
</comment>
<comment type="cofactor">
    <cofactor evidence="2">
        <name>Mn(2+)</name>
        <dbReference type="ChEBI" id="CHEBI:29035"/>
    </cofactor>
</comment>
<dbReference type="InterPro" id="IPR049125">
    <property type="entry name" value="FAN1-like_WH"/>
</dbReference>
<keyword evidence="10" id="KW-0464">Manganese</keyword>
<dbReference type="Pfam" id="PF08774">
    <property type="entry name" value="VRR_NUC"/>
    <property type="match status" value="1"/>
</dbReference>
<dbReference type="SMART" id="SM00990">
    <property type="entry name" value="VRR_NUC"/>
    <property type="match status" value="1"/>
</dbReference>
<comment type="cofactor">
    <cofactor evidence="3">
        <name>Mg(2+)</name>
        <dbReference type="ChEBI" id="CHEBI:18420"/>
    </cofactor>
</comment>
<keyword evidence="6" id="KW-0540">Nuclease</keyword>
<evidence type="ECO:0000256" key="8">
    <source>
        <dbReference type="ARBA" id="ARBA00022801"/>
    </source>
</evidence>
<dbReference type="RefSeq" id="WP_144401682.1">
    <property type="nucleotide sequence ID" value="NZ_CP004387.1"/>
</dbReference>
<evidence type="ECO:0000259" key="11">
    <source>
        <dbReference type="SMART" id="SM00990"/>
    </source>
</evidence>
<dbReference type="GO" id="GO:0004528">
    <property type="term" value="F:phosphodiesterase I activity"/>
    <property type="evidence" value="ECO:0007669"/>
    <property type="project" value="UniProtKB-EC"/>
</dbReference>
<sequence length="563" mass="64231">MTIHTDSIPSSTPATQPAPAALDDPYYYLHNFHTALDWLSARYADLLSPEEKVFIARFTTLPQAARALLVRMIMRKGTLFRAGKLRYAEIDDIPAAMTTLCEQGWVTPDPVITPAELFAVLTRPELQQSFGKRLPAGRKADQLAALAADDPAPRPLSAWAPSLTDTLYALTIMPLCDRLRLMFFGNLHQDWSEFVLAELGVYRYEIVPMDQHSRAFHDAADIDLGLRLHACREALDAGEPVADVLARLPQGDAGTDWLRARRERLLFRLGQQAEKDQDFDTALAIYPACRWPGARARHIRVLERCGLDRDALALARHAWQQPEDDAEQQQLARMMPRLQRRLGEPAERTARPAPPAEQLLILPRPDVPQPVEYVVRDHLHSDDAPVYYVENTLITGLFGLLCWKALFTPLPGAFFHPFHHAPADLLQPDFYPRRQALFDAALAELDDTRWRDTVRRHFHEKAGLQNPFVFWGALDATLLEQALACLPPEHLALWFRRLLQDIRAHRAGMPDLIRFYPGERRYDMIEVKGPGDRLQDHQLRWLAFCAEHRMPVSVCYLRWADDT</sequence>
<evidence type="ECO:0000256" key="3">
    <source>
        <dbReference type="ARBA" id="ARBA00001946"/>
    </source>
</evidence>
<keyword evidence="9" id="KW-0460">Magnesium</keyword>
<dbReference type="HOGENOM" id="CLU_036183_0_0_6"/>
<evidence type="ECO:0000256" key="10">
    <source>
        <dbReference type="ARBA" id="ARBA00023211"/>
    </source>
</evidence>
<evidence type="ECO:0000313" key="12">
    <source>
        <dbReference type="EMBL" id="AJD49429.1"/>
    </source>
</evidence>
<evidence type="ECO:0000256" key="1">
    <source>
        <dbReference type="ARBA" id="ARBA00000983"/>
    </source>
</evidence>
<dbReference type="InterPro" id="IPR014883">
    <property type="entry name" value="VRR_NUC"/>
</dbReference>
<evidence type="ECO:0000256" key="2">
    <source>
        <dbReference type="ARBA" id="ARBA00001936"/>
    </source>
</evidence>